<dbReference type="SUPFAM" id="SSF46689">
    <property type="entry name" value="Homeodomain-like"/>
    <property type="match status" value="2"/>
</dbReference>
<dbReference type="PANTHER" id="PTHR16466">
    <property type="entry name" value="TELOMERE REPEAT-BINDING FACTOR 2-INTERACTING PROTEIN 1"/>
    <property type="match status" value="1"/>
</dbReference>
<dbReference type="SUPFAM" id="SSF52113">
    <property type="entry name" value="BRCT domain"/>
    <property type="match status" value="1"/>
</dbReference>
<feature type="compositionally biased region" description="Polar residues" evidence="6">
    <location>
        <begin position="403"/>
        <end position="438"/>
    </location>
</feature>
<feature type="domain" description="BRCT" evidence="7">
    <location>
        <begin position="14"/>
        <end position="94"/>
    </location>
</feature>
<dbReference type="Gene3D" id="3.40.50.10190">
    <property type="entry name" value="BRCT domain"/>
    <property type="match status" value="1"/>
</dbReference>
<dbReference type="Proteomes" id="UP000280685">
    <property type="component" value="Chromosome 4"/>
</dbReference>
<keyword evidence="4 5" id="KW-0539">Nucleus</keyword>
<protein>
    <recommendedName>
        <fullName evidence="5">DNA-binding protein RAP1</fullName>
    </recommendedName>
</protein>
<evidence type="ECO:0000256" key="2">
    <source>
        <dbReference type="ARBA" id="ARBA00022454"/>
    </source>
</evidence>
<comment type="subunit">
    <text evidence="5">Homodimer.</text>
</comment>
<dbReference type="InterPro" id="IPR039595">
    <property type="entry name" value="TE2IP/Rap1"/>
</dbReference>
<comment type="subcellular location">
    <subcellularLocation>
        <location evidence="5">Nucleus</location>
    </subcellularLocation>
    <subcellularLocation>
        <location evidence="5">Chromosome</location>
        <location evidence="5">Telomere</location>
    </subcellularLocation>
</comment>
<feature type="region of interest" description="Disordered" evidence="6">
    <location>
        <begin position="173"/>
        <end position="221"/>
    </location>
</feature>
<evidence type="ECO:0000256" key="6">
    <source>
        <dbReference type="SAM" id="MobiDB-lite"/>
    </source>
</evidence>
<keyword evidence="2 5" id="KW-0158">Chromosome</keyword>
<evidence type="ECO:0000313" key="8">
    <source>
        <dbReference type="EMBL" id="VBB80271.1"/>
    </source>
</evidence>
<evidence type="ECO:0000256" key="5">
    <source>
        <dbReference type="RuleBase" id="RU367107"/>
    </source>
</evidence>
<dbReference type="PANTHER" id="PTHR16466:SF6">
    <property type="entry name" value="TELOMERIC REPEAT-BINDING FACTOR 2-INTERACTING PROTEIN 1"/>
    <property type="match status" value="1"/>
</dbReference>
<dbReference type="PROSITE" id="PS50172">
    <property type="entry name" value="BRCT"/>
    <property type="match status" value="1"/>
</dbReference>
<evidence type="ECO:0000259" key="7">
    <source>
        <dbReference type="PROSITE" id="PS50172"/>
    </source>
</evidence>
<comment type="function">
    <text evidence="5">Involved in the regulation of telomere length, clustering and has a specific role in telomere position effect (TPE).</text>
</comment>
<dbReference type="InterPro" id="IPR001357">
    <property type="entry name" value="BRCT_dom"/>
</dbReference>
<reference evidence="8" key="1">
    <citation type="submission" date="2018-02" db="EMBL/GenBank/DDBJ databases">
        <authorList>
            <person name="Silar P."/>
        </authorList>
    </citation>
    <scope>NUCLEOTIDE SEQUENCE [LARGE SCALE GENOMIC DNA]</scope>
    <source>
        <strain evidence="8">T</strain>
    </source>
</reference>
<dbReference type="InterPro" id="IPR015010">
    <property type="entry name" value="TERF2IP_Myb"/>
</dbReference>
<evidence type="ECO:0000256" key="1">
    <source>
        <dbReference type="ARBA" id="ARBA00010467"/>
    </source>
</evidence>
<dbReference type="Gene3D" id="1.10.10.60">
    <property type="entry name" value="Homeodomain-like"/>
    <property type="match status" value="2"/>
</dbReference>
<evidence type="ECO:0000256" key="3">
    <source>
        <dbReference type="ARBA" id="ARBA00022895"/>
    </source>
</evidence>
<gene>
    <name evidence="8" type="ORF">PODCO_406170</name>
</gene>
<feature type="compositionally biased region" description="Low complexity" evidence="6">
    <location>
        <begin position="188"/>
        <end position="206"/>
    </location>
</feature>
<dbReference type="EMBL" id="LR026967">
    <property type="protein sequence ID" value="VBB80271.1"/>
    <property type="molecule type" value="Genomic_DNA"/>
</dbReference>
<comment type="similarity">
    <text evidence="1 5">Belongs to the RAP1 family.</text>
</comment>
<proteinExistence type="inferred from homology"/>
<evidence type="ECO:0000256" key="4">
    <source>
        <dbReference type="ARBA" id="ARBA00023242"/>
    </source>
</evidence>
<dbReference type="CDD" id="cd11655">
    <property type="entry name" value="rap1_myb-like"/>
    <property type="match status" value="2"/>
</dbReference>
<feature type="compositionally biased region" description="Basic and acidic residues" evidence="6">
    <location>
        <begin position="375"/>
        <end position="392"/>
    </location>
</feature>
<dbReference type="Pfam" id="PF08914">
    <property type="entry name" value="Myb_Rap1"/>
    <property type="match status" value="2"/>
</dbReference>
<organism evidence="8 9">
    <name type="scientific">Podospora comata</name>
    <dbReference type="NCBI Taxonomy" id="48703"/>
    <lineage>
        <taxon>Eukaryota</taxon>
        <taxon>Fungi</taxon>
        <taxon>Dikarya</taxon>
        <taxon>Ascomycota</taxon>
        <taxon>Pezizomycotina</taxon>
        <taxon>Sordariomycetes</taxon>
        <taxon>Sordariomycetidae</taxon>
        <taxon>Sordariales</taxon>
        <taxon>Podosporaceae</taxon>
        <taxon>Podospora</taxon>
    </lineage>
</organism>
<feature type="region of interest" description="Disordered" evidence="6">
    <location>
        <begin position="266"/>
        <end position="438"/>
    </location>
</feature>
<sequence>MPQSIVYEGVNGCYEGTLFNGLKFFVSRRLPLRSEVLGKIKNNGGKIVELEKFADVLIWDYLITHGAPAGAVSSKFVEDCVSKGEIVNKEEYLVAVPTATPVGSSAPVKKGTKTPFTPKDDQMLLSWIRQKEEAGESIKGNAIYRELAAKYPHHTYQSWRSRYVEKLLHLPPQQSVHPLPPPIPTLVKSKSSSDARAAPPSTASSTVGKKSAKRREFTKQDDEILLQHLGRWQGSESGQNAYKELEEQYPHHTWQSWRNRYVKTLSKRRDSGSGDELPPAKRPRKSTASDTVPSRTPTAPPTTQLELSQKDKEKYEALREKKRKMAEAKAAKQAKSTSQTSTAGQAQASSCVEEREKQPRAASAASSPPLPSVSQKEELKRKLKRIRAEKARKGASAPLKPTQGGQSERTAGASSSTPLPPATNETSSGFLTQVSAPNIDSPAFSTQVSAAVAETPQAPTPAQQKELEQARIRSRKNMNGLITSRESWLELRRMFSEFNELPEPSETVTVFGREVDCWDLWSEVVEVGYPPSPAAWVLIAERLGFVDDQELREEGERSVVQALKEGFEGGLEEFWFAVEWFAWERFQGVEVEEEEEEEEEE</sequence>
<feature type="compositionally biased region" description="Low complexity" evidence="6">
    <location>
        <begin position="331"/>
        <end position="350"/>
    </location>
</feature>
<dbReference type="CDD" id="cd16100">
    <property type="entry name" value="ARID"/>
    <property type="match status" value="1"/>
</dbReference>
<dbReference type="Pfam" id="PF16589">
    <property type="entry name" value="BRCT_2"/>
    <property type="match status" value="1"/>
</dbReference>
<accession>A0ABY6SAJ3</accession>
<feature type="compositionally biased region" description="Polar residues" evidence="6">
    <location>
        <begin position="286"/>
        <end position="307"/>
    </location>
</feature>
<dbReference type="InterPro" id="IPR036420">
    <property type="entry name" value="BRCT_dom_sf"/>
</dbReference>
<evidence type="ECO:0000313" key="9">
    <source>
        <dbReference type="Proteomes" id="UP000280685"/>
    </source>
</evidence>
<feature type="compositionally biased region" description="Basic and acidic residues" evidence="6">
    <location>
        <begin position="308"/>
        <end position="330"/>
    </location>
</feature>
<keyword evidence="3 5" id="KW-0779">Telomere</keyword>
<dbReference type="InterPro" id="IPR009057">
    <property type="entry name" value="Homeodomain-like_sf"/>
</dbReference>
<keyword evidence="9" id="KW-1185">Reference proteome</keyword>
<name>A0ABY6SAJ3_PODCO</name>